<proteinExistence type="predicted"/>
<protein>
    <submittedName>
        <fullName evidence="1">Uncharacterized protein</fullName>
    </submittedName>
</protein>
<dbReference type="AlphaFoldDB" id="A0AAD9KV47"/>
<evidence type="ECO:0000313" key="1">
    <source>
        <dbReference type="EMBL" id="KAK2177872.1"/>
    </source>
</evidence>
<organism evidence="1 2">
    <name type="scientific">Ridgeia piscesae</name>
    <name type="common">Tubeworm</name>
    <dbReference type="NCBI Taxonomy" id="27915"/>
    <lineage>
        <taxon>Eukaryota</taxon>
        <taxon>Metazoa</taxon>
        <taxon>Spiralia</taxon>
        <taxon>Lophotrochozoa</taxon>
        <taxon>Annelida</taxon>
        <taxon>Polychaeta</taxon>
        <taxon>Sedentaria</taxon>
        <taxon>Canalipalpata</taxon>
        <taxon>Sabellida</taxon>
        <taxon>Siboglinidae</taxon>
        <taxon>Ridgeia</taxon>
    </lineage>
</organism>
<accession>A0AAD9KV47</accession>
<evidence type="ECO:0000313" key="2">
    <source>
        <dbReference type="Proteomes" id="UP001209878"/>
    </source>
</evidence>
<dbReference type="EMBL" id="JAODUO010000574">
    <property type="protein sequence ID" value="KAK2177872.1"/>
    <property type="molecule type" value="Genomic_DNA"/>
</dbReference>
<sequence>MLLMTFKCMNGLAPSYLAELVQPRKRDKRLRQNYAPTLHQGITKKCIGDSAFGAAAPRLWNELPVNIRASGTLSMFRKCLKTY</sequence>
<comment type="caution">
    <text evidence="1">The sequence shown here is derived from an EMBL/GenBank/DDBJ whole genome shotgun (WGS) entry which is preliminary data.</text>
</comment>
<dbReference type="Proteomes" id="UP001209878">
    <property type="component" value="Unassembled WGS sequence"/>
</dbReference>
<keyword evidence="2" id="KW-1185">Reference proteome</keyword>
<gene>
    <name evidence="1" type="ORF">NP493_574g01031</name>
</gene>
<reference evidence="1" key="1">
    <citation type="journal article" date="2023" name="Mol. Biol. Evol.">
        <title>Third-Generation Sequencing Reveals the Adaptive Role of the Epigenome in Three Deep-Sea Polychaetes.</title>
        <authorList>
            <person name="Perez M."/>
            <person name="Aroh O."/>
            <person name="Sun Y."/>
            <person name="Lan Y."/>
            <person name="Juniper S.K."/>
            <person name="Young C.R."/>
            <person name="Angers B."/>
            <person name="Qian P.Y."/>
        </authorList>
    </citation>
    <scope>NUCLEOTIDE SEQUENCE</scope>
    <source>
        <strain evidence="1">R07B-5</strain>
    </source>
</reference>
<name>A0AAD9KV47_RIDPI</name>